<keyword evidence="1" id="KW-0472">Membrane</keyword>
<keyword evidence="1" id="KW-1133">Transmembrane helix</keyword>
<accession>A0ABM7UGZ7</accession>
<dbReference type="NCBIfam" id="NF033169">
    <property type="entry name" value="lipo_LIC10494"/>
    <property type="match status" value="1"/>
</dbReference>
<reference evidence="2 3" key="1">
    <citation type="submission" date="2021-08" db="EMBL/GenBank/DDBJ databases">
        <title>Complete genome sequence of Leptospira kobayashii strain E30.</title>
        <authorList>
            <person name="Nakao R."/>
            <person name="Nakamura S."/>
            <person name="Masuzawa T."/>
            <person name="Koizumi N."/>
        </authorList>
    </citation>
    <scope>NUCLEOTIDE SEQUENCE [LARGE SCALE GENOMIC DNA]</scope>
    <source>
        <strain evidence="2 3">E30</strain>
    </source>
</reference>
<dbReference type="Proteomes" id="UP000245263">
    <property type="component" value="Chromosome 1"/>
</dbReference>
<feature type="transmembrane region" description="Helical" evidence="1">
    <location>
        <begin position="12"/>
        <end position="32"/>
    </location>
</feature>
<evidence type="ECO:0008006" key="4">
    <source>
        <dbReference type="Google" id="ProtNLM"/>
    </source>
</evidence>
<keyword evidence="3" id="KW-1185">Reference proteome</keyword>
<keyword evidence="1" id="KW-0812">Transmembrane</keyword>
<protein>
    <recommendedName>
        <fullName evidence="4">Lipoprotein</fullName>
    </recommendedName>
</protein>
<proteinExistence type="predicted"/>
<organism evidence="2 3">
    <name type="scientific">Leptospira kobayashii</name>
    <dbReference type="NCBI Taxonomy" id="1917830"/>
    <lineage>
        <taxon>Bacteria</taxon>
        <taxon>Pseudomonadati</taxon>
        <taxon>Spirochaetota</taxon>
        <taxon>Spirochaetia</taxon>
        <taxon>Leptospirales</taxon>
        <taxon>Leptospiraceae</taxon>
        <taxon>Leptospira</taxon>
    </lineage>
</organism>
<gene>
    <name evidence="2" type="ORF">LPTSP3_g07560</name>
</gene>
<evidence type="ECO:0000256" key="1">
    <source>
        <dbReference type="SAM" id="Phobius"/>
    </source>
</evidence>
<dbReference type="RefSeq" id="WP_109020724.1">
    <property type="nucleotide sequence ID" value="NZ_AP025028.1"/>
</dbReference>
<sequence length="229" mass="25846">MVFRKFFLPNLFKIFLILNILMFNGCLFGKYFKSSGTYQSAIANSSKKNLLFFGKIENRDSRYTPFLVENFKDMLQTQIIESGIQIFDIIHVDEPKKEEPVVSVDGENKPISLSEGLNAILLKSAISNSHDIEKNRRNGILNSEEIRALAAVHQFNYFLQGAVGNNNSGTLLQEDENSLVFAKLYNADGQLIGVVNYSVSGRTLAEANLLREVCKKIADRLTEIIEKKK</sequence>
<name>A0ABM7UGZ7_9LEPT</name>
<evidence type="ECO:0000313" key="2">
    <source>
        <dbReference type="EMBL" id="BDA77826.1"/>
    </source>
</evidence>
<dbReference type="EMBL" id="AP025028">
    <property type="protein sequence ID" value="BDA77826.1"/>
    <property type="molecule type" value="Genomic_DNA"/>
</dbReference>
<evidence type="ECO:0000313" key="3">
    <source>
        <dbReference type="Proteomes" id="UP000245263"/>
    </source>
</evidence>